<name>A0A514D4N5_9VIRU</name>
<gene>
    <name evidence="2" type="ORF">H1Rhizo251420_000002</name>
</gene>
<reference evidence="2" key="1">
    <citation type="submission" date="2019-05" db="EMBL/GenBank/DDBJ databases">
        <title>Metatranscriptomic reconstruction reveals RNA viruses with the potential to shape carbon cycling in soil.</title>
        <authorList>
            <person name="Starr E.P."/>
            <person name="Nuccio E."/>
            <person name="Pett-Ridge J."/>
            <person name="Banfield J.F."/>
            <person name="Firestone M.K."/>
        </authorList>
    </citation>
    <scope>NUCLEOTIDE SEQUENCE</scope>
    <source>
        <strain evidence="2">H1_Rhizo_25_scaffold_1420</strain>
    </source>
</reference>
<feature type="region of interest" description="Disordered" evidence="1">
    <location>
        <begin position="23"/>
        <end position="47"/>
    </location>
</feature>
<protein>
    <submittedName>
        <fullName evidence="2">Uncharacterized protein</fullName>
    </submittedName>
</protein>
<dbReference type="EMBL" id="MN034193">
    <property type="protein sequence ID" value="QDH88580.1"/>
    <property type="molecule type" value="Genomic_DNA"/>
</dbReference>
<accession>A0A514D4N5</accession>
<evidence type="ECO:0000256" key="1">
    <source>
        <dbReference type="SAM" id="MobiDB-lite"/>
    </source>
</evidence>
<organism evidence="2">
    <name type="scientific">Riboviria sp</name>
    <dbReference type="NCBI Taxonomy" id="2585031"/>
    <lineage>
        <taxon>Viruses</taxon>
        <taxon>Riboviria</taxon>
    </lineage>
</organism>
<proteinExistence type="predicted"/>
<sequence length="292" mass="31391">MEPPVPCRRLKLHSIPNVVWGTTTPGEVQARDSPNGRSMDAGGVNGNSSVQVTGTSGWLLRTITGRRGESLLVGPLDAVRRMVVQAGAPGVAVMKSNLRRWAWCGIAGRVGFVVASLVSARLAYGLTSAFIKSNVRNSVAKGGCDKGGPSQGGSKRIMFGSVEVELPEPIFVNPSRRGELAAHLKQYAVFKLRDLSLLHMLCGRAIAWREAHHVEESEFVKIMPAAVIDAYLVSEEEADALKMLAGDRALLTERSFGSSVKHAPYASWVDAALHGFDAIREYMVSGGAISRR</sequence>
<evidence type="ECO:0000313" key="2">
    <source>
        <dbReference type="EMBL" id="QDH88580.1"/>
    </source>
</evidence>